<dbReference type="AlphaFoldDB" id="A0A9N9P6M4"/>
<dbReference type="OrthoDB" id="2412107at2759"/>
<dbReference type="EMBL" id="CAJVPY010030252">
    <property type="protein sequence ID" value="CAG8795193.1"/>
    <property type="molecule type" value="Genomic_DNA"/>
</dbReference>
<reference evidence="1" key="1">
    <citation type="submission" date="2021-06" db="EMBL/GenBank/DDBJ databases">
        <authorList>
            <person name="Kallberg Y."/>
            <person name="Tangrot J."/>
            <person name="Rosling A."/>
        </authorList>
    </citation>
    <scope>NUCLEOTIDE SEQUENCE</scope>
    <source>
        <strain evidence="1">MA453B</strain>
    </source>
</reference>
<dbReference type="SUPFAM" id="SSF140996">
    <property type="entry name" value="Hermes dimerisation domain"/>
    <property type="match status" value="1"/>
</dbReference>
<sequence>MDSYKPEKQQRLQFRLVAWIVEDCQPLVVVEGQKFREFCYEMDLHFKVPGPALVKTTIQKSLSTNIFDDEWPLLGDEDSELDSFELVQQNFSIKTTTNFYPNINTRQTEKQSNIVEPIRDTPIQKYELYQQRKKKMVQDKLSEIIEMAANTINTRTQTEIDRFYDGESQVEHFMNNELE</sequence>
<gene>
    <name evidence="1" type="ORF">DERYTH_LOCUS22225</name>
</gene>
<name>A0A9N9P6M4_9GLOM</name>
<keyword evidence="2" id="KW-1185">Reference proteome</keyword>
<evidence type="ECO:0000313" key="1">
    <source>
        <dbReference type="EMBL" id="CAG8795193.1"/>
    </source>
</evidence>
<proteinExistence type="predicted"/>
<protein>
    <submittedName>
        <fullName evidence="1">27972_t:CDS:1</fullName>
    </submittedName>
</protein>
<comment type="caution">
    <text evidence="1">The sequence shown here is derived from an EMBL/GenBank/DDBJ whole genome shotgun (WGS) entry which is preliminary data.</text>
</comment>
<accession>A0A9N9P6M4</accession>
<dbReference type="Proteomes" id="UP000789405">
    <property type="component" value="Unassembled WGS sequence"/>
</dbReference>
<evidence type="ECO:0000313" key="2">
    <source>
        <dbReference type="Proteomes" id="UP000789405"/>
    </source>
</evidence>
<organism evidence="1 2">
    <name type="scientific">Dentiscutata erythropus</name>
    <dbReference type="NCBI Taxonomy" id="1348616"/>
    <lineage>
        <taxon>Eukaryota</taxon>
        <taxon>Fungi</taxon>
        <taxon>Fungi incertae sedis</taxon>
        <taxon>Mucoromycota</taxon>
        <taxon>Glomeromycotina</taxon>
        <taxon>Glomeromycetes</taxon>
        <taxon>Diversisporales</taxon>
        <taxon>Gigasporaceae</taxon>
        <taxon>Dentiscutata</taxon>
    </lineage>
</organism>
<feature type="non-terminal residue" evidence="1">
    <location>
        <position position="1"/>
    </location>
</feature>